<evidence type="ECO:0000313" key="2">
    <source>
        <dbReference type="EMBL" id="CAE0609439.1"/>
    </source>
</evidence>
<sequence length="449" mass="49916">MELLAALSRVEWTARRPASACRASSHDQASRASEGRSRIVEIDTKRCAGAVVQAGRFRITKALRASKLASCRDSRFHVCVGVEEEESHASKIVKKAALAYIAAEMGSFVFLKELVAVVHHAYDQGVPLLRLKAESAALNMESGFVDPMFDQQQLEIFTSWMAIIYVTIAMRRGQDLEDNELVDKTDRQIRGVCSFVESTLQVLGQGYDLERLKLQQTFARIEEKDILPESSPAMELMRQNTRLILLTASMTNACQSELLDDHTSDVRSLAMQLLAGFIGAVSGSEYCLRWFAQTACVAHRSGIPVSALCKALDATEFSQDGDVIPVGLSRDGSSVYLKVSLFARWLTVTYLAQESNLSNDLLEREDAFWQADNSVEKVTSLEAERQGILQFVRNAVREAAEIEGKEKLETFERSISNPFLEADSPTVLFMRQQAKLATLARDYGHGTKQ</sequence>
<reference evidence="1" key="1">
    <citation type="submission" date="2021-01" db="EMBL/GenBank/DDBJ databases">
        <authorList>
            <person name="Corre E."/>
            <person name="Pelletier E."/>
            <person name="Niang G."/>
            <person name="Scheremetjew M."/>
            <person name="Finn R."/>
            <person name="Kale V."/>
            <person name="Holt S."/>
            <person name="Cochrane G."/>
            <person name="Meng A."/>
            <person name="Brown T."/>
            <person name="Cohen L."/>
        </authorList>
    </citation>
    <scope>NUCLEOTIDE SEQUENCE</scope>
    <source>
        <strain evidence="1">CCMP1897</strain>
    </source>
</reference>
<organism evidence="1">
    <name type="scientific">Picocystis salinarum</name>
    <dbReference type="NCBI Taxonomy" id="88271"/>
    <lineage>
        <taxon>Eukaryota</taxon>
        <taxon>Viridiplantae</taxon>
        <taxon>Chlorophyta</taxon>
        <taxon>Picocystophyceae</taxon>
        <taxon>Picocystales</taxon>
        <taxon>Picocystaceae</taxon>
        <taxon>Picocystis</taxon>
    </lineage>
</organism>
<name>A0A6U9QM66_9CHLO</name>
<proteinExistence type="predicted"/>
<evidence type="ECO:0000313" key="1">
    <source>
        <dbReference type="EMBL" id="CAE0609438.1"/>
    </source>
</evidence>
<gene>
    <name evidence="1" type="ORF">PSAL00342_LOCUS3257</name>
    <name evidence="2" type="ORF">PSAL00342_LOCUS3258</name>
</gene>
<dbReference type="AlphaFoldDB" id="A0A6U9QM66"/>
<dbReference type="EMBL" id="HBIS01003608">
    <property type="protein sequence ID" value="CAE0609438.1"/>
    <property type="molecule type" value="Transcribed_RNA"/>
</dbReference>
<accession>A0A6U9QM66</accession>
<protein>
    <submittedName>
        <fullName evidence="1">Uncharacterized protein</fullName>
    </submittedName>
</protein>
<dbReference type="EMBL" id="HBIS01003609">
    <property type="protein sequence ID" value="CAE0609439.1"/>
    <property type="molecule type" value="Transcribed_RNA"/>
</dbReference>